<comment type="caution">
    <text evidence="8">The sequence shown here is derived from an EMBL/GenBank/DDBJ whole genome shotgun (WGS) entry which is preliminary data.</text>
</comment>
<dbReference type="PROSITE" id="PS00962">
    <property type="entry name" value="RIBOSOMAL_S2_1"/>
    <property type="match status" value="1"/>
</dbReference>
<organism evidence="8 9">
    <name type="scientific">Inmirania thermothiophila</name>
    <dbReference type="NCBI Taxonomy" id="1750597"/>
    <lineage>
        <taxon>Bacteria</taxon>
        <taxon>Pseudomonadati</taxon>
        <taxon>Pseudomonadota</taxon>
        <taxon>Gammaproteobacteria</taxon>
        <taxon>Chromatiales</taxon>
        <taxon>Ectothiorhodospiraceae</taxon>
        <taxon>Inmirania</taxon>
    </lineage>
</organism>
<dbReference type="CDD" id="cd01425">
    <property type="entry name" value="RPS2"/>
    <property type="match status" value="1"/>
</dbReference>
<dbReference type="InterPro" id="IPR018130">
    <property type="entry name" value="Ribosomal_uS2_CS"/>
</dbReference>
<dbReference type="Pfam" id="PF00318">
    <property type="entry name" value="Ribosomal_S2"/>
    <property type="match status" value="1"/>
</dbReference>
<evidence type="ECO:0000256" key="2">
    <source>
        <dbReference type="ARBA" id="ARBA00022980"/>
    </source>
</evidence>
<name>A0A3N1Y043_9GAMM</name>
<evidence type="ECO:0000256" key="7">
    <source>
        <dbReference type="SAM" id="Coils"/>
    </source>
</evidence>
<dbReference type="HAMAP" id="MF_00291_B">
    <property type="entry name" value="Ribosomal_uS2_B"/>
    <property type="match status" value="1"/>
</dbReference>
<evidence type="ECO:0000313" key="8">
    <source>
        <dbReference type="EMBL" id="ROR32214.1"/>
    </source>
</evidence>
<dbReference type="Gene3D" id="3.40.50.10490">
    <property type="entry name" value="Glucose-6-phosphate isomerase like protein, domain 1"/>
    <property type="match status" value="1"/>
</dbReference>
<protein>
    <recommendedName>
        <fullName evidence="4 5">Small ribosomal subunit protein uS2</fullName>
    </recommendedName>
</protein>
<dbReference type="NCBIfam" id="TIGR01011">
    <property type="entry name" value="rpsB_bact"/>
    <property type="match status" value="1"/>
</dbReference>
<dbReference type="GO" id="GO:0006412">
    <property type="term" value="P:translation"/>
    <property type="evidence" value="ECO:0007669"/>
    <property type="project" value="UniProtKB-UniRule"/>
</dbReference>
<proteinExistence type="inferred from homology"/>
<keyword evidence="3 5" id="KW-0687">Ribonucleoprotein</keyword>
<dbReference type="InterPro" id="IPR001865">
    <property type="entry name" value="Ribosomal_uS2"/>
</dbReference>
<dbReference type="FunFam" id="1.10.287.610:FF:000001">
    <property type="entry name" value="30S ribosomal protein S2"/>
    <property type="match status" value="1"/>
</dbReference>
<dbReference type="OrthoDB" id="9808036at2"/>
<dbReference type="PRINTS" id="PR00395">
    <property type="entry name" value="RIBOSOMALS2"/>
</dbReference>
<keyword evidence="2 5" id="KW-0689">Ribosomal protein</keyword>
<dbReference type="Gene3D" id="1.10.287.610">
    <property type="entry name" value="Helix hairpin bin"/>
    <property type="match status" value="1"/>
</dbReference>
<accession>A0A3N1Y043</accession>
<evidence type="ECO:0000256" key="6">
    <source>
        <dbReference type="RuleBase" id="RU003631"/>
    </source>
</evidence>
<evidence type="ECO:0000256" key="4">
    <source>
        <dbReference type="ARBA" id="ARBA00035256"/>
    </source>
</evidence>
<evidence type="ECO:0000256" key="1">
    <source>
        <dbReference type="ARBA" id="ARBA00006242"/>
    </source>
</evidence>
<dbReference type="EMBL" id="RJVI01000002">
    <property type="protein sequence ID" value="ROR32214.1"/>
    <property type="molecule type" value="Genomic_DNA"/>
</dbReference>
<reference evidence="8 9" key="1">
    <citation type="submission" date="2018-11" db="EMBL/GenBank/DDBJ databases">
        <title>Genomic Encyclopedia of Type Strains, Phase IV (KMG-IV): sequencing the most valuable type-strain genomes for metagenomic binning, comparative biology and taxonomic classification.</title>
        <authorList>
            <person name="Goeker M."/>
        </authorList>
    </citation>
    <scope>NUCLEOTIDE SEQUENCE [LARGE SCALE GENOMIC DNA]</scope>
    <source>
        <strain evidence="8 9">DSM 100275</strain>
    </source>
</reference>
<evidence type="ECO:0000256" key="3">
    <source>
        <dbReference type="ARBA" id="ARBA00023274"/>
    </source>
</evidence>
<dbReference type="PANTHER" id="PTHR12534">
    <property type="entry name" value="30S RIBOSOMAL PROTEIN S2 PROKARYOTIC AND ORGANELLAR"/>
    <property type="match status" value="1"/>
</dbReference>
<dbReference type="SUPFAM" id="SSF52313">
    <property type="entry name" value="Ribosomal protein S2"/>
    <property type="match status" value="1"/>
</dbReference>
<evidence type="ECO:0000256" key="5">
    <source>
        <dbReference type="HAMAP-Rule" id="MF_00291"/>
    </source>
</evidence>
<dbReference type="InterPro" id="IPR005706">
    <property type="entry name" value="Ribosomal_uS2_bac/mit/plastid"/>
</dbReference>
<dbReference type="Proteomes" id="UP000276634">
    <property type="component" value="Unassembled WGS sequence"/>
</dbReference>
<dbReference type="InterPro" id="IPR023591">
    <property type="entry name" value="Ribosomal_uS2_flav_dom_sf"/>
</dbReference>
<dbReference type="RefSeq" id="WP_123401181.1">
    <property type="nucleotide sequence ID" value="NZ_RJVI01000002.1"/>
</dbReference>
<gene>
    <name evidence="5" type="primary">rpsB</name>
    <name evidence="8" type="ORF">EDC57_1411</name>
</gene>
<keyword evidence="9" id="KW-1185">Reference proteome</keyword>
<dbReference type="AlphaFoldDB" id="A0A3N1Y043"/>
<feature type="coiled-coil region" evidence="7">
    <location>
        <begin position="127"/>
        <end position="154"/>
    </location>
</feature>
<dbReference type="PROSITE" id="PS00963">
    <property type="entry name" value="RIBOSOMAL_S2_2"/>
    <property type="match status" value="1"/>
</dbReference>
<keyword evidence="7" id="KW-0175">Coiled coil</keyword>
<evidence type="ECO:0000313" key="9">
    <source>
        <dbReference type="Proteomes" id="UP000276634"/>
    </source>
</evidence>
<dbReference type="GO" id="GO:0003735">
    <property type="term" value="F:structural constituent of ribosome"/>
    <property type="evidence" value="ECO:0007669"/>
    <property type="project" value="InterPro"/>
</dbReference>
<dbReference type="PANTHER" id="PTHR12534:SF0">
    <property type="entry name" value="SMALL RIBOSOMAL SUBUNIT PROTEIN US2M"/>
    <property type="match status" value="1"/>
</dbReference>
<dbReference type="GO" id="GO:0022627">
    <property type="term" value="C:cytosolic small ribosomal subunit"/>
    <property type="evidence" value="ECO:0007669"/>
    <property type="project" value="TreeGrafter"/>
</dbReference>
<comment type="similarity">
    <text evidence="1 5 6">Belongs to the universal ribosomal protein uS2 family.</text>
</comment>
<sequence length="267" mass="29551">MPSVSMRQMLEAGVHFGHQTRYWNPKMEPYIFGARNRIHIINLEKTLPLFEEAMGFISRIAADRGTVLFVGTKRAAQDIVREQAERCGMPYVNYRWLGGMLTNYRTIRRSIQRLKELEAMEQEGGFERFSKKEVLRLRREMAKLERALGGIKDMDGLPDALFVIDVGHEDIAVKEANKLRIPVVGVVDTNNSPEGVDYPIPGNDDAMRAIRLYCSAAADAVLEGRLSRAEATGGEDEFVPVDEVPEAAAVVADGDTPAGGDQGAAAE</sequence>